<dbReference type="PANTHER" id="PTHR30461">
    <property type="entry name" value="DNA-INVERTASE FROM LAMBDOID PROPHAGE"/>
    <property type="match status" value="1"/>
</dbReference>
<reference evidence="3 4" key="1">
    <citation type="submission" date="2020-08" db="EMBL/GenBank/DDBJ databases">
        <authorList>
            <person name="Seo M.-J."/>
        </authorList>
    </citation>
    <scope>NUCLEOTIDE SEQUENCE [LARGE SCALE GENOMIC DNA]</scope>
    <source>
        <strain evidence="3 4">MBLA0160</strain>
    </source>
</reference>
<evidence type="ECO:0000313" key="3">
    <source>
        <dbReference type="EMBL" id="MBB6645080.1"/>
    </source>
</evidence>
<dbReference type="Proteomes" id="UP000546257">
    <property type="component" value="Unassembled WGS sequence"/>
</dbReference>
<evidence type="ECO:0000313" key="4">
    <source>
        <dbReference type="Proteomes" id="UP000546257"/>
    </source>
</evidence>
<protein>
    <submittedName>
        <fullName evidence="3">Recombinase family protein</fullName>
    </submittedName>
</protein>
<dbReference type="InterPro" id="IPR036162">
    <property type="entry name" value="Resolvase-like_N_sf"/>
</dbReference>
<proteinExistence type="predicted"/>
<organism evidence="3 4">
    <name type="scientific">Halobellus ruber</name>
    <dbReference type="NCBI Taxonomy" id="2761102"/>
    <lineage>
        <taxon>Archaea</taxon>
        <taxon>Methanobacteriati</taxon>
        <taxon>Methanobacteriota</taxon>
        <taxon>Stenosarchaea group</taxon>
        <taxon>Halobacteria</taxon>
        <taxon>Halobacteriales</taxon>
        <taxon>Haloferacaceae</taxon>
        <taxon>Halobellus</taxon>
    </lineage>
</organism>
<dbReference type="GO" id="GO:0000150">
    <property type="term" value="F:DNA strand exchange activity"/>
    <property type="evidence" value="ECO:0007669"/>
    <property type="project" value="InterPro"/>
</dbReference>
<dbReference type="InterPro" id="IPR006119">
    <property type="entry name" value="Resolv_N"/>
</dbReference>
<comment type="caution">
    <text evidence="3">The sequence shown here is derived from an EMBL/GenBank/DDBJ whole genome shotgun (WGS) entry which is preliminary data.</text>
</comment>
<keyword evidence="4" id="KW-1185">Reference proteome</keyword>
<evidence type="ECO:0000256" key="1">
    <source>
        <dbReference type="SAM" id="MobiDB-lite"/>
    </source>
</evidence>
<gene>
    <name evidence="3" type="ORF">H5V44_01975</name>
</gene>
<dbReference type="SUPFAM" id="SSF53041">
    <property type="entry name" value="Resolvase-like"/>
    <property type="match status" value="1"/>
</dbReference>
<dbReference type="SMART" id="SM00857">
    <property type="entry name" value="Resolvase"/>
    <property type="match status" value="1"/>
</dbReference>
<accession>A0A7J9SDU6</accession>
<dbReference type="AlphaFoldDB" id="A0A7J9SDU6"/>
<dbReference type="Gene3D" id="3.40.50.1390">
    <property type="entry name" value="Resolvase, N-terminal catalytic domain"/>
    <property type="match status" value="1"/>
</dbReference>
<dbReference type="PANTHER" id="PTHR30461:SF26">
    <property type="entry name" value="RESOLVASE HOMOLOG YNEB"/>
    <property type="match status" value="1"/>
</dbReference>
<dbReference type="RefSeq" id="WP_185191458.1">
    <property type="nucleotide sequence ID" value="NZ_JACKXD010000001.1"/>
</dbReference>
<dbReference type="GO" id="GO:0003677">
    <property type="term" value="F:DNA binding"/>
    <property type="evidence" value="ECO:0007669"/>
    <property type="project" value="InterPro"/>
</dbReference>
<dbReference type="Pfam" id="PF00239">
    <property type="entry name" value="Resolvase"/>
    <property type="match status" value="1"/>
</dbReference>
<sequence>MNRAIGYARLSQEGKSIPEQIEEIEEYCENRSLDLLDIYNDGEQSSGYTDEREEYQRLLEHLRDDDRDVDHVVVRGLSRLSRDRLHRMQLLIELHREDVDVHAVDRGSRNPVDLSEPWALTREAGQADADDVEKRKEAERGRQEAERRAELGLPNGQPPIGLAYGPDSERWVPGDQFDVALRVLELRDAGYSYREIATRVDVVSKDQVGTILDRRGEYEALVTSKPSSES</sequence>
<feature type="region of interest" description="Disordered" evidence="1">
    <location>
        <begin position="118"/>
        <end position="159"/>
    </location>
</feature>
<dbReference type="PROSITE" id="PS51736">
    <property type="entry name" value="RECOMBINASES_3"/>
    <property type="match status" value="1"/>
</dbReference>
<feature type="compositionally biased region" description="Basic and acidic residues" evidence="1">
    <location>
        <begin position="132"/>
        <end position="150"/>
    </location>
</feature>
<dbReference type="InterPro" id="IPR050639">
    <property type="entry name" value="SSR_resolvase"/>
</dbReference>
<dbReference type="EMBL" id="JACKXD010000001">
    <property type="protein sequence ID" value="MBB6645080.1"/>
    <property type="molecule type" value="Genomic_DNA"/>
</dbReference>
<evidence type="ECO:0000259" key="2">
    <source>
        <dbReference type="PROSITE" id="PS51736"/>
    </source>
</evidence>
<feature type="domain" description="Resolvase/invertase-type recombinase catalytic" evidence="2">
    <location>
        <begin position="3"/>
        <end position="149"/>
    </location>
</feature>
<name>A0A7J9SDU6_9EURY</name>